<name>A0A5R9KMY6_9BACT</name>
<dbReference type="Proteomes" id="UP000309788">
    <property type="component" value="Unassembled WGS sequence"/>
</dbReference>
<evidence type="ECO:0000313" key="1">
    <source>
        <dbReference type="EMBL" id="TLU97469.1"/>
    </source>
</evidence>
<dbReference type="EMBL" id="VCEI01000003">
    <property type="protein sequence ID" value="TLU97469.1"/>
    <property type="molecule type" value="Genomic_DNA"/>
</dbReference>
<proteinExistence type="predicted"/>
<protein>
    <submittedName>
        <fullName evidence="1">Uncharacterized protein</fullName>
    </submittedName>
</protein>
<evidence type="ECO:0000313" key="2">
    <source>
        <dbReference type="Proteomes" id="UP000309788"/>
    </source>
</evidence>
<gene>
    <name evidence="1" type="ORF">FEM55_00415</name>
</gene>
<dbReference type="RefSeq" id="WP_138279360.1">
    <property type="nucleotide sequence ID" value="NZ_BMGE01000020.1"/>
</dbReference>
<dbReference type="AlphaFoldDB" id="A0A5R9KMY6"/>
<dbReference type="OrthoDB" id="9804542at2"/>
<organism evidence="1 2">
    <name type="scientific">Dyadobacter sediminis</name>
    <dbReference type="NCBI Taxonomy" id="1493691"/>
    <lineage>
        <taxon>Bacteria</taxon>
        <taxon>Pseudomonadati</taxon>
        <taxon>Bacteroidota</taxon>
        <taxon>Cytophagia</taxon>
        <taxon>Cytophagales</taxon>
        <taxon>Spirosomataceae</taxon>
        <taxon>Dyadobacter</taxon>
    </lineage>
</organism>
<sequence length="152" mass="17701">MRLSQIHDIHDIAELTTEENIKRRIIHDFLLTEFSKVVPSNKNYLYKTSILIYEQFFLNSQIDGFGYPPIKSRFKTGYNMCFTEEKAHENLSFIGLSGYKILPNQIGSQFTASPLFDGFLNENKTFSFYDYDSEIARNQFGDYAHLRSMGLP</sequence>
<accession>A0A5R9KMY6</accession>
<comment type="caution">
    <text evidence="1">The sequence shown here is derived from an EMBL/GenBank/DDBJ whole genome shotgun (WGS) entry which is preliminary data.</text>
</comment>
<keyword evidence="2" id="KW-1185">Reference proteome</keyword>
<reference evidence="1 2" key="1">
    <citation type="submission" date="2019-05" db="EMBL/GenBank/DDBJ databases">
        <authorList>
            <person name="Qu J.-H."/>
        </authorList>
    </citation>
    <scope>NUCLEOTIDE SEQUENCE [LARGE SCALE GENOMIC DNA]</scope>
    <source>
        <strain evidence="1 2">Z12</strain>
    </source>
</reference>